<proteinExistence type="predicted"/>
<feature type="domain" description="Mab-21-like HhH/H2TH-like" evidence="1">
    <location>
        <begin position="252"/>
        <end position="334"/>
    </location>
</feature>
<accession>A0ABD3VCV4</accession>
<sequence>MEVPDYYDVVSVRLMKILDTIGLMEKIRWKRIEMWTQVEELFTVASCEITKKIHIFGSQAEATTISGLISDIDIVYHPIPEPVIDDLQSWEPNSRTALMIMDDTTPPGYVKLQKVCNDAPFPIYNLQKEQLKLDMHGRSCISNNTNNVTLGTHTEYHGPAVTYKDSQSTFKSFDVVLALASHSWPYTASEWITRRREHNWPSQETISIIQKSGTLLVPIGHKSSPERHLEWRISLSYGEKILVWQFNSTQYKCYVVLKMINKYFIKKCFGENVVTSYHWKTCMFYMIETTPTVLWQPQHLLHCIELCLMKMCTWIEELNCPNYFIPAENMFLDKVNGPVQINLCNMLHYLLSHKGKYLTMIPYDGIGQKLKIASQSPMTQLNDEVKDSSEYMVDAVGMTLNTIHKNWFDILSDGVERILPLFKRLFYHAVRQEICTLLYRFLCSNLGSHLASQCLKQQKIDQEGLRIAYEFLLLGSASDVASGKLKLATFYFVQNNGILAEHILQNIEENYTILVSTVGAEGIKYSKILKIMDENISTADVVRYYSAFSVPYLPSEMYCTPRALIAEMFRSTGSHHVSLNLYNYYWQSLAVVDPKLYLYFLRHQCSRQQNKKTQKMVALSSMIWVILHEQFNYKDTALNLLAYCLKEDGLLVQSYAVLSTSMKMKNHHNAAKWQIGTLVNAAFRLLGGRH</sequence>
<dbReference type="PANTHER" id="PTHR10656">
    <property type="entry name" value="CELL FATE DETERMINING PROTEIN MAB21-RELATED"/>
    <property type="match status" value="1"/>
</dbReference>
<evidence type="ECO:0000259" key="1">
    <source>
        <dbReference type="Pfam" id="PF20266"/>
    </source>
</evidence>
<keyword evidence="3" id="KW-1185">Reference proteome</keyword>
<dbReference type="InterPro" id="IPR046906">
    <property type="entry name" value="Mab-21_HhH/H2TH-like"/>
</dbReference>
<gene>
    <name evidence="2" type="ORF">ACJMK2_009627</name>
</gene>
<dbReference type="InterPro" id="IPR024810">
    <property type="entry name" value="MAB21L/cGLR"/>
</dbReference>
<dbReference type="Proteomes" id="UP001634394">
    <property type="component" value="Unassembled WGS sequence"/>
</dbReference>
<evidence type="ECO:0000313" key="3">
    <source>
        <dbReference type="Proteomes" id="UP001634394"/>
    </source>
</evidence>
<organism evidence="2 3">
    <name type="scientific">Sinanodonta woodiana</name>
    <name type="common">Chinese pond mussel</name>
    <name type="synonym">Anodonta woodiana</name>
    <dbReference type="NCBI Taxonomy" id="1069815"/>
    <lineage>
        <taxon>Eukaryota</taxon>
        <taxon>Metazoa</taxon>
        <taxon>Spiralia</taxon>
        <taxon>Lophotrochozoa</taxon>
        <taxon>Mollusca</taxon>
        <taxon>Bivalvia</taxon>
        <taxon>Autobranchia</taxon>
        <taxon>Heteroconchia</taxon>
        <taxon>Palaeoheterodonta</taxon>
        <taxon>Unionida</taxon>
        <taxon>Unionoidea</taxon>
        <taxon>Unionidae</taxon>
        <taxon>Unioninae</taxon>
        <taxon>Sinanodonta</taxon>
    </lineage>
</organism>
<comment type="caution">
    <text evidence="2">The sequence shown here is derived from an EMBL/GenBank/DDBJ whole genome shotgun (WGS) entry which is preliminary data.</text>
</comment>
<dbReference type="Gene3D" id="1.10.1410.40">
    <property type="match status" value="1"/>
</dbReference>
<reference evidence="2 3" key="1">
    <citation type="submission" date="2024-11" db="EMBL/GenBank/DDBJ databases">
        <title>Chromosome-level genome assembly of the freshwater bivalve Anodonta woodiana.</title>
        <authorList>
            <person name="Chen X."/>
        </authorList>
    </citation>
    <scope>NUCLEOTIDE SEQUENCE [LARGE SCALE GENOMIC DNA]</scope>
    <source>
        <strain evidence="2">MN2024</strain>
        <tissue evidence="2">Gills</tissue>
    </source>
</reference>
<dbReference type="EMBL" id="JBJQND010000012">
    <property type="protein sequence ID" value="KAL3859404.1"/>
    <property type="molecule type" value="Genomic_DNA"/>
</dbReference>
<dbReference type="AlphaFoldDB" id="A0ABD3VCV4"/>
<name>A0ABD3VCV4_SINWO</name>
<dbReference type="PANTHER" id="PTHR10656:SF69">
    <property type="entry name" value="MAB-21-LIKE HHH_H2TH-LIKE DOMAIN-CONTAINING PROTEIN"/>
    <property type="match status" value="1"/>
</dbReference>
<evidence type="ECO:0000313" key="2">
    <source>
        <dbReference type="EMBL" id="KAL3859404.1"/>
    </source>
</evidence>
<dbReference type="SMART" id="SM01265">
    <property type="entry name" value="Mab-21"/>
    <property type="match status" value="1"/>
</dbReference>
<protein>
    <recommendedName>
        <fullName evidence="1">Mab-21-like HhH/H2TH-like domain-containing protein</fullName>
    </recommendedName>
</protein>
<dbReference type="Pfam" id="PF20266">
    <property type="entry name" value="Mab-21_C"/>
    <property type="match status" value="1"/>
</dbReference>